<dbReference type="EMBL" id="JAQQWP010000002">
    <property type="protein sequence ID" value="KAK8129226.1"/>
    <property type="molecule type" value="Genomic_DNA"/>
</dbReference>
<keyword evidence="2" id="KW-1185">Reference proteome</keyword>
<dbReference type="AlphaFoldDB" id="A0AAW0R5Y2"/>
<dbReference type="Proteomes" id="UP001392437">
    <property type="component" value="Unassembled WGS sequence"/>
</dbReference>
<evidence type="ECO:0000313" key="1">
    <source>
        <dbReference type="EMBL" id="KAK8129226.1"/>
    </source>
</evidence>
<sequence length="150" mass="16049">MIASLRPFYSVEKGLPTMPDTQHPFARPPPTSQRLIRRLCSHRDNNPAAQEQFVVRLGRELVRRGAPLDTNPVFLRHAAVKPIALLGVWGARMQTLAKKKSKSTADQVANAATEGIGEEVAGGGGSVVPDTTPLAWAIRTGGYGSGSSHT</sequence>
<evidence type="ECO:0000313" key="2">
    <source>
        <dbReference type="Proteomes" id="UP001392437"/>
    </source>
</evidence>
<protein>
    <submittedName>
        <fullName evidence="1">Uncharacterized protein</fullName>
    </submittedName>
</protein>
<reference evidence="1 2" key="1">
    <citation type="submission" date="2023-01" db="EMBL/GenBank/DDBJ databases">
        <title>Analysis of 21 Apiospora genomes using comparative genomics revels a genus with tremendous synthesis potential of carbohydrate active enzymes and secondary metabolites.</title>
        <authorList>
            <person name="Sorensen T."/>
        </authorList>
    </citation>
    <scope>NUCLEOTIDE SEQUENCE [LARGE SCALE GENOMIC DNA]</scope>
    <source>
        <strain evidence="1 2">CBS 117206</strain>
    </source>
</reference>
<name>A0AAW0R5Y2_9PEZI</name>
<proteinExistence type="predicted"/>
<comment type="caution">
    <text evidence="1">The sequence shown here is derived from an EMBL/GenBank/DDBJ whole genome shotgun (WGS) entry which is preliminary data.</text>
</comment>
<gene>
    <name evidence="1" type="ORF">PG999_001606</name>
</gene>
<organism evidence="1 2">
    <name type="scientific">Apiospora kogelbergensis</name>
    <dbReference type="NCBI Taxonomy" id="1337665"/>
    <lineage>
        <taxon>Eukaryota</taxon>
        <taxon>Fungi</taxon>
        <taxon>Dikarya</taxon>
        <taxon>Ascomycota</taxon>
        <taxon>Pezizomycotina</taxon>
        <taxon>Sordariomycetes</taxon>
        <taxon>Xylariomycetidae</taxon>
        <taxon>Amphisphaeriales</taxon>
        <taxon>Apiosporaceae</taxon>
        <taxon>Apiospora</taxon>
    </lineage>
</organism>
<accession>A0AAW0R5Y2</accession>